<feature type="transmembrane region" description="Helical" evidence="2">
    <location>
        <begin position="25"/>
        <end position="46"/>
    </location>
</feature>
<dbReference type="InterPro" id="IPR010619">
    <property type="entry name" value="ThrE-like_N"/>
</dbReference>
<name>X0PJX4_9LACO</name>
<keyword evidence="2" id="KW-0812">Transmembrane</keyword>
<comment type="similarity">
    <text evidence="1">Belongs to the ThrE exporter (TC 2.A.79) family.</text>
</comment>
<dbReference type="Proteomes" id="UP000019488">
    <property type="component" value="Unassembled WGS sequence"/>
</dbReference>
<organism evidence="4 5">
    <name type="scientific">Lentilactobacillus farraginis DSM 18382 = JCM 14108</name>
    <dbReference type="NCBI Taxonomy" id="1423743"/>
    <lineage>
        <taxon>Bacteria</taxon>
        <taxon>Bacillati</taxon>
        <taxon>Bacillota</taxon>
        <taxon>Bacilli</taxon>
        <taxon>Lactobacillales</taxon>
        <taxon>Lactobacillaceae</taxon>
        <taxon>Lentilactobacillus</taxon>
    </lineage>
</organism>
<evidence type="ECO:0000313" key="4">
    <source>
        <dbReference type="EMBL" id="GAF37557.1"/>
    </source>
</evidence>
<dbReference type="AlphaFoldDB" id="X0PJX4"/>
<gene>
    <name evidence="4" type="ORF">JCM14108_2599</name>
</gene>
<evidence type="ECO:0000313" key="5">
    <source>
        <dbReference type="Proteomes" id="UP000019488"/>
    </source>
</evidence>
<keyword evidence="2" id="KW-1133">Transmembrane helix</keyword>
<comment type="caution">
    <text evidence="4">The sequence shown here is derived from an EMBL/GenBank/DDBJ whole genome shotgun (WGS) entry which is preliminary data.</text>
</comment>
<evidence type="ECO:0000256" key="1">
    <source>
        <dbReference type="ARBA" id="ARBA00034125"/>
    </source>
</evidence>
<dbReference type="Pfam" id="PF06738">
    <property type="entry name" value="ThrE"/>
    <property type="match status" value="1"/>
</dbReference>
<dbReference type="eggNOG" id="COG2966">
    <property type="taxonomic scope" value="Bacteria"/>
</dbReference>
<keyword evidence="2" id="KW-0472">Membrane</keyword>
<dbReference type="EMBL" id="BAKI01000037">
    <property type="protein sequence ID" value="GAF37557.1"/>
    <property type="molecule type" value="Genomic_DNA"/>
</dbReference>
<dbReference type="GO" id="GO:0022857">
    <property type="term" value="F:transmembrane transporter activity"/>
    <property type="evidence" value="ECO:0007669"/>
    <property type="project" value="InterPro"/>
</dbReference>
<accession>X0PJX4</accession>
<reference evidence="4" key="1">
    <citation type="journal article" date="2014" name="Genome Announc.">
        <title>Draft Genome Sequences of Two Lactobacillus Strains, L. farraginis JCM 14108T and L. composti JCM 14202T, Isolated from Compost of Distilled Shochu Residue.</title>
        <authorList>
            <person name="Yuki M."/>
            <person name="Oshima K."/>
            <person name="Suda W."/>
            <person name="Kitahara M."/>
            <person name="Kitamura K."/>
            <person name="Iida T."/>
            <person name="Hattori M."/>
            <person name="Ohkuma M."/>
        </authorList>
    </citation>
    <scope>NUCLEOTIDE SEQUENCE [LARGE SCALE GENOMIC DNA]</scope>
    <source>
        <strain evidence="4">JCM 14108</strain>
    </source>
</reference>
<proteinExistence type="inferred from homology"/>
<feature type="domain" description="Threonine/serine exporter-like N-terminal" evidence="3">
    <location>
        <begin position="6"/>
        <end position="61"/>
    </location>
</feature>
<protein>
    <recommendedName>
        <fullName evidence="3">Threonine/serine exporter-like N-terminal domain-containing protein</fullName>
    </recommendedName>
</protein>
<sequence>MGPRDCAGIVSGALIVVFRNNLADFWITCLVGMVGWAVLYFLNIYVQIRFLSEFLAAAALRLWQFYPFSSAWESRLMIL</sequence>
<evidence type="ECO:0000259" key="3">
    <source>
        <dbReference type="Pfam" id="PF06738"/>
    </source>
</evidence>
<evidence type="ECO:0000256" key="2">
    <source>
        <dbReference type="SAM" id="Phobius"/>
    </source>
</evidence>